<keyword evidence="7" id="KW-0342">GTP-binding</keyword>
<dbReference type="STRING" id="2512241.A0A553HZI6"/>
<dbReference type="Gene3D" id="1.10.510.10">
    <property type="entry name" value="Transferase(Phosphotransferase) domain 1"/>
    <property type="match status" value="1"/>
</dbReference>
<dbReference type="InterPro" id="IPR003008">
    <property type="entry name" value="Tubulin_FtsZ_GTPase"/>
</dbReference>
<dbReference type="InterPro" id="IPR018316">
    <property type="entry name" value="Tubulin/FtsZ_2-layer-sand-dom"/>
</dbReference>
<dbReference type="SUPFAM" id="SSF55307">
    <property type="entry name" value="Tubulin C-terminal domain-like"/>
    <property type="match status" value="1"/>
</dbReference>
<dbReference type="FunFam" id="3.30.1330.20:FF:000003">
    <property type="entry name" value="Tubulin gamma chain"/>
    <property type="match status" value="1"/>
</dbReference>
<dbReference type="Pfam" id="PF00069">
    <property type="entry name" value="Pkinase"/>
    <property type="match status" value="1"/>
</dbReference>
<dbReference type="Pfam" id="PF00091">
    <property type="entry name" value="Tubulin"/>
    <property type="match status" value="1"/>
</dbReference>
<evidence type="ECO:0000256" key="3">
    <source>
        <dbReference type="ARBA" id="ARBA00018848"/>
    </source>
</evidence>
<dbReference type="Gene3D" id="3.40.50.1440">
    <property type="entry name" value="Tubulin/FtsZ, GTPase domain"/>
    <property type="match status" value="1"/>
</dbReference>
<evidence type="ECO:0000259" key="11">
    <source>
        <dbReference type="PROSITE" id="PS50011"/>
    </source>
</evidence>
<dbReference type="Pfam" id="PF03953">
    <property type="entry name" value="Tubulin_C"/>
    <property type="match status" value="1"/>
</dbReference>
<feature type="compositionally biased region" description="Basic and acidic residues" evidence="10">
    <location>
        <begin position="874"/>
        <end position="888"/>
    </location>
</feature>
<dbReference type="EMBL" id="VFLP01000029">
    <property type="protein sequence ID" value="TRX93360.1"/>
    <property type="molecule type" value="Genomic_DNA"/>
</dbReference>
<evidence type="ECO:0000256" key="1">
    <source>
        <dbReference type="ARBA" id="ARBA00004317"/>
    </source>
</evidence>
<dbReference type="InterPro" id="IPR000719">
    <property type="entry name" value="Prot_kinase_dom"/>
</dbReference>
<evidence type="ECO:0000256" key="4">
    <source>
        <dbReference type="ARBA" id="ARBA00022490"/>
    </source>
</evidence>
<dbReference type="PANTHER" id="PTHR11588">
    <property type="entry name" value="TUBULIN"/>
    <property type="match status" value="1"/>
</dbReference>
<dbReference type="InterPro" id="IPR037103">
    <property type="entry name" value="Tubulin/FtsZ-like_C"/>
</dbReference>
<dbReference type="CDD" id="cd02188">
    <property type="entry name" value="gamma_tubulin"/>
    <property type="match status" value="1"/>
</dbReference>
<organism evidence="12 13">
    <name type="scientific">Xylaria flabelliformis</name>
    <dbReference type="NCBI Taxonomy" id="2512241"/>
    <lineage>
        <taxon>Eukaryota</taxon>
        <taxon>Fungi</taxon>
        <taxon>Dikarya</taxon>
        <taxon>Ascomycota</taxon>
        <taxon>Pezizomycotina</taxon>
        <taxon>Sordariomycetes</taxon>
        <taxon>Xylariomycetidae</taxon>
        <taxon>Xylariales</taxon>
        <taxon>Xylariaceae</taxon>
        <taxon>Xylaria</taxon>
    </lineage>
</organism>
<dbReference type="Gene3D" id="3.30.1330.20">
    <property type="entry name" value="Tubulin/FtsZ, C-terminal domain"/>
    <property type="match status" value="1"/>
</dbReference>
<dbReference type="PRINTS" id="PR01161">
    <property type="entry name" value="TUBULIN"/>
</dbReference>
<dbReference type="PROSITE" id="PS00227">
    <property type="entry name" value="TUBULIN"/>
    <property type="match status" value="1"/>
</dbReference>
<reference evidence="13" key="1">
    <citation type="submission" date="2019-06" db="EMBL/GenBank/DDBJ databases">
        <title>Draft genome sequence of the griseofulvin-producing fungus Xylaria cubensis strain G536.</title>
        <authorList>
            <person name="Mead M.E."/>
            <person name="Raja H.A."/>
            <person name="Steenwyk J.L."/>
            <person name="Knowles S.L."/>
            <person name="Oberlies N.H."/>
            <person name="Rokas A."/>
        </authorList>
    </citation>
    <scope>NUCLEOTIDE SEQUENCE [LARGE SCALE GENOMIC DNA]</scope>
    <source>
        <strain evidence="13">G536</strain>
    </source>
</reference>
<keyword evidence="8" id="KW-0206">Cytoskeleton</keyword>
<dbReference type="GO" id="GO:0005874">
    <property type="term" value="C:microtubule"/>
    <property type="evidence" value="ECO:0007669"/>
    <property type="project" value="UniProtKB-KW"/>
</dbReference>
<evidence type="ECO:0000256" key="8">
    <source>
        <dbReference type="ARBA" id="ARBA00023212"/>
    </source>
</evidence>
<gene>
    <name evidence="12" type="ORF">FHL15_005635</name>
</gene>
<dbReference type="InterPro" id="IPR008280">
    <property type="entry name" value="Tub_FtsZ_C"/>
</dbReference>
<feature type="domain" description="Protein kinase" evidence="11">
    <location>
        <begin position="148"/>
        <end position="500"/>
    </location>
</feature>
<comment type="subcellular location">
    <subcellularLocation>
        <location evidence="1">Cytoplasm</location>
        <location evidence="1">Cytoskeleton</location>
        <location evidence="1">Microtubule organizing center</location>
        <location evidence="1">Spindle pole body</location>
    </subcellularLocation>
</comment>
<dbReference type="Proteomes" id="UP000319160">
    <property type="component" value="Unassembled WGS sequence"/>
</dbReference>
<dbReference type="GO" id="GO:0031122">
    <property type="term" value="P:cytoplasmic microtubule organization"/>
    <property type="evidence" value="ECO:0007669"/>
    <property type="project" value="InterPro"/>
</dbReference>
<evidence type="ECO:0000313" key="12">
    <source>
        <dbReference type="EMBL" id="TRX93360.1"/>
    </source>
</evidence>
<comment type="caution">
    <text evidence="12">The sequence shown here is derived from an EMBL/GenBank/DDBJ whole genome shotgun (WGS) entry which is preliminary data.</text>
</comment>
<dbReference type="SMART" id="SM00865">
    <property type="entry name" value="Tubulin_C"/>
    <property type="match status" value="1"/>
</dbReference>
<sequence>MGDTAPDHVLPSYCMLDLEVLNQDILHVFMRNCVRFYVRVIAQDLEGDEQIFGEFSHFRDDLDDPDTMFEFEEWVLDALEDEISMLAPMPSPGTRKPITLQDYFRPPTYAFRLVNETGTLVAIKEIYDPQHHGDTSPRTRIVDTVPEIRRQRDHRTGDQGYVLRSALPSVPLILASQLERLDDGIEDADLSDIPKKVRRVETNEVLFFKGGFKYHGHLREIDILSKIEASRKFTPPFQTSKLVGLVVWDDDENSLLGLLLEFIEGESLFSLSTTESTTTKAKWFSQVKMTVKRLHETGLVWGDAKSDNVLVDQAGDAIVIDFGGGYTPEYIPRELQDTIEGDLMALKRMAAELGVEHEIVPTALNRQPHWQLGANARSDWDPAKRANATWELIPDSTLRYRGRVATTHYLSYSLAGSYRAILQVFRACIKCRNNAQAGQCGNSIGSQFWQQLCQEHGINQDGNLEDFATEGGDRKDVFYYQSDDTRYIPRAILIDLEPRVINSIQSGPYKNIYNPENFYIGKSGIGAGNNWGDGYQSGEAVHEEIMEMIDREADGSDSLEGFMLLHSIAGGTGSGLGSFLLERMNDRFPKKIIQTYSVFPDTNVDNVVVHPYNSLLSMRRLTQNADSVVVLDNGALSRIATDRLHVQEPSFQQTNQLVSTVMSASTTTLRYPGYMHNDLVGILASLIPTPRCHFLMTAYTPFTGDQVEQAKTVRKTTVLDVMRRLLQPKNRMVSTVPGKRSCYISILNVIQGEVDPTDVHKSLLRIRERKLATFIPWGPASIQVALTKRSSYVPMSHRVSGLMLANHTSIATLFRRIVKQYDGMRKRNAFMEGYKKTAPFSENLHEFDEAREVVTDLIAEYEAAEDANYLNPDEGEKATSAETDKRIG</sequence>
<dbReference type="FunFam" id="1.10.287.600:FF:000004">
    <property type="entry name" value="Tubulin gamma chain"/>
    <property type="match status" value="1"/>
</dbReference>
<dbReference type="GO" id="GO:0007020">
    <property type="term" value="P:microtubule nucleation"/>
    <property type="evidence" value="ECO:0007669"/>
    <property type="project" value="InterPro"/>
</dbReference>
<dbReference type="PROSITE" id="PS50011">
    <property type="entry name" value="PROTEIN_KINASE_DOM"/>
    <property type="match status" value="1"/>
</dbReference>
<dbReference type="InterPro" id="IPR036525">
    <property type="entry name" value="Tubulin/FtsZ_GTPase_sf"/>
</dbReference>
<dbReference type="GO" id="GO:0005524">
    <property type="term" value="F:ATP binding"/>
    <property type="evidence" value="ECO:0007669"/>
    <property type="project" value="InterPro"/>
</dbReference>
<dbReference type="InterPro" id="IPR017975">
    <property type="entry name" value="Tubulin_CS"/>
</dbReference>
<feature type="region of interest" description="Disordered" evidence="10">
    <location>
        <begin position="869"/>
        <end position="888"/>
    </location>
</feature>
<evidence type="ECO:0000256" key="2">
    <source>
        <dbReference type="ARBA" id="ARBA00009636"/>
    </source>
</evidence>
<evidence type="ECO:0000313" key="13">
    <source>
        <dbReference type="Proteomes" id="UP000319160"/>
    </source>
</evidence>
<comment type="similarity">
    <text evidence="2">Belongs to the tubulin family.</text>
</comment>
<dbReference type="FunFam" id="3.40.50.1440:FF:000012">
    <property type="entry name" value="Tubulin gamma chain"/>
    <property type="match status" value="1"/>
</dbReference>
<dbReference type="GO" id="GO:0000930">
    <property type="term" value="C:gamma-tubulin complex"/>
    <property type="evidence" value="ECO:0007669"/>
    <property type="project" value="InterPro"/>
</dbReference>
<proteinExistence type="inferred from homology"/>
<dbReference type="GO" id="GO:0005816">
    <property type="term" value="C:spindle pole body"/>
    <property type="evidence" value="ECO:0007669"/>
    <property type="project" value="UniProtKB-SubCell"/>
</dbReference>
<dbReference type="InterPro" id="IPR002454">
    <property type="entry name" value="Gamma_tubulin"/>
</dbReference>
<dbReference type="GO" id="GO:0000278">
    <property type="term" value="P:mitotic cell cycle"/>
    <property type="evidence" value="ECO:0007669"/>
    <property type="project" value="UniProtKB-ARBA"/>
</dbReference>
<dbReference type="SUPFAM" id="SSF56112">
    <property type="entry name" value="Protein kinase-like (PK-like)"/>
    <property type="match status" value="1"/>
</dbReference>
<dbReference type="InterPro" id="IPR000217">
    <property type="entry name" value="Tubulin"/>
</dbReference>
<dbReference type="AlphaFoldDB" id="A0A553HZI6"/>
<keyword evidence="4" id="KW-0963">Cytoplasm</keyword>
<keyword evidence="6" id="KW-0547">Nucleotide-binding</keyword>
<evidence type="ECO:0000256" key="5">
    <source>
        <dbReference type="ARBA" id="ARBA00022701"/>
    </source>
</evidence>
<dbReference type="Gene3D" id="1.10.287.600">
    <property type="entry name" value="Helix hairpin bin"/>
    <property type="match status" value="1"/>
</dbReference>
<keyword evidence="13" id="KW-1185">Reference proteome</keyword>
<dbReference type="SMART" id="SM00864">
    <property type="entry name" value="Tubulin"/>
    <property type="match status" value="1"/>
</dbReference>
<protein>
    <recommendedName>
        <fullName evidence="3">Tubulin gamma chain</fullName>
    </recommendedName>
    <alternativeName>
        <fullName evidence="9">Gamma-tubulin</fullName>
    </alternativeName>
</protein>
<keyword evidence="5" id="KW-0493">Microtubule</keyword>
<accession>A0A553HZI6</accession>
<evidence type="ECO:0000256" key="6">
    <source>
        <dbReference type="ARBA" id="ARBA00022741"/>
    </source>
</evidence>
<evidence type="ECO:0000256" key="9">
    <source>
        <dbReference type="ARBA" id="ARBA00033229"/>
    </source>
</evidence>
<dbReference type="GO" id="GO:0004672">
    <property type="term" value="F:protein kinase activity"/>
    <property type="evidence" value="ECO:0007669"/>
    <property type="project" value="InterPro"/>
</dbReference>
<evidence type="ECO:0000256" key="7">
    <source>
        <dbReference type="ARBA" id="ARBA00023134"/>
    </source>
</evidence>
<dbReference type="SUPFAM" id="SSF52490">
    <property type="entry name" value="Tubulin nucleotide-binding domain-like"/>
    <property type="match status" value="1"/>
</dbReference>
<dbReference type="OrthoDB" id="10249382at2759"/>
<evidence type="ECO:0000256" key="10">
    <source>
        <dbReference type="SAM" id="MobiDB-lite"/>
    </source>
</evidence>
<dbReference type="InterPro" id="IPR023123">
    <property type="entry name" value="Tubulin_C"/>
</dbReference>
<dbReference type="GO" id="GO:0005525">
    <property type="term" value="F:GTP binding"/>
    <property type="evidence" value="ECO:0007669"/>
    <property type="project" value="UniProtKB-KW"/>
</dbReference>
<dbReference type="PRINTS" id="PR01164">
    <property type="entry name" value="GAMMATUBULIN"/>
</dbReference>
<name>A0A553HZI6_9PEZI</name>
<dbReference type="InterPro" id="IPR011009">
    <property type="entry name" value="Kinase-like_dom_sf"/>
</dbReference>